<protein>
    <submittedName>
        <fullName evidence="1">Uncharacterized protein</fullName>
    </submittedName>
</protein>
<gene>
    <name evidence="1" type="ORF">E6C60_4151</name>
</gene>
<name>A0A4P8XPQ8_9BACL</name>
<dbReference type="EMBL" id="CP040396">
    <property type="protein sequence ID" value="QCT04856.1"/>
    <property type="molecule type" value="Genomic_DNA"/>
</dbReference>
<organism evidence="1 2">
    <name type="scientific">Paenibacillus algicola</name>
    <dbReference type="NCBI Taxonomy" id="2565926"/>
    <lineage>
        <taxon>Bacteria</taxon>
        <taxon>Bacillati</taxon>
        <taxon>Bacillota</taxon>
        <taxon>Bacilli</taxon>
        <taxon>Bacillales</taxon>
        <taxon>Paenibacillaceae</taxon>
        <taxon>Paenibacillus</taxon>
    </lineage>
</organism>
<dbReference type="Proteomes" id="UP000300879">
    <property type="component" value="Chromosome"/>
</dbReference>
<evidence type="ECO:0000313" key="1">
    <source>
        <dbReference type="EMBL" id="QCT04856.1"/>
    </source>
</evidence>
<dbReference type="KEGG" id="palo:E6C60_4151"/>
<keyword evidence="2" id="KW-1185">Reference proteome</keyword>
<dbReference type="RefSeq" id="WP_175415389.1">
    <property type="nucleotide sequence ID" value="NZ_CP040396.1"/>
</dbReference>
<evidence type="ECO:0000313" key="2">
    <source>
        <dbReference type="Proteomes" id="UP000300879"/>
    </source>
</evidence>
<sequence length="50" mass="5653">MLLGLLVEGELDAADALPVVQRDPFHYQVQQGLTLRERRVAEEDVEPAHQ</sequence>
<dbReference type="AlphaFoldDB" id="A0A4P8XPQ8"/>
<accession>A0A4P8XPQ8</accession>
<reference evidence="1 2" key="1">
    <citation type="submission" date="2019-05" db="EMBL/GenBank/DDBJ databases">
        <authorList>
            <person name="Chen C."/>
        </authorList>
    </citation>
    <scope>NUCLEOTIDE SEQUENCE [LARGE SCALE GENOMIC DNA]</scope>
    <source>
        <strain evidence="1 2">HB172198</strain>
    </source>
</reference>
<proteinExistence type="predicted"/>